<keyword evidence="1" id="KW-0238">DNA-binding</keyword>
<evidence type="ECO:0000313" key="5">
    <source>
        <dbReference type="Proteomes" id="UP000217979"/>
    </source>
</evidence>
<dbReference type="SUPFAM" id="SSF55785">
    <property type="entry name" value="PYP-like sensor domain (PAS domain)"/>
    <property type="match status" value="1"/>
</dbReference>
<evidence type="ECO:0000256" key="1">
    <source>
        <dbReference type="ARBA" id="ARBA00023125"/>
    </source>
</evidence>
<dbReference type="GO" id="GO:0006355">
    <property type="term" value="P:regulation of DNA-templated transcription"/>
    <property type="evidence" value="ECO:0007669"/>
    <property type="project" value="InterPro"/>
</dbReference>
<dbReference type="InterPro" id="IPR000792">
    <property type="entry name" value="Tscrpt_reg_LuxR_C"/>
</dbReference>
<dbReference type="Gene3D" id="3.30.450.20">
    <property type="entry name" value="PAS domain"/>
    <property type="match status" value="1"/>
</dbReference>
<protein>
    <submittedName>
        <fullName evidence="3">LuxR family transcriptional regulator</fullName>
    </submittedName>
    <submittedName>
        <fullName evidence="4">PAS fold</fullName>
    </submittedName>
</protein>
<dbReference type="EMBL" id="UAVU01000009">
    <property type="protein sequence ID" value="SQC92087.1"/>
    <property type="molecule type" value="Genomic_DNA"/>
</dbReference>
<proteinExistence type="predicted"/>
<dbReference type="Proteomes" id="UP000251197">
    <property type="component" value="Unassembled WGS sequence"/>
</dbReference>
<dbReference type="SMART" id="SM00421">
    <property type="entry name" value="HTH_LUXR"/>
    <property type="match status" value="1"/>
</dbReference>
<keyword evidence="3" id="KW-0614">Plasmid</keyword>
<reference evidence="3 5" key="1">
    <citation type="submission" date="2017-09" db="EMBL/GenBank/DDBJ databases">
        <title>FDA dAtabase for Regulatory Grade micrObial Sequences (FDA-ARGOS): Supporting development and validation of Infectious Disease Dx tests.</title>
        <authorList>
            <person name="Minogue T."/>
            <person name="Wolcott M."/>
            <person name="Wasieloski L."/>
            <person name="Aguilar W."/>
            <person name="Moore D."/>
            <person name="Tallon L."/>
            <person name="Sadzewicz L."/>
            <person name="Ott S."/>
            <person name="Zhao X."/>
            <person name="Nagaraj S."/>
            <person name="Vavikolanu K."/>
            <person name="Aluvathingal J."/>
            <person name="Nadendla S."/>
            <person name="Sichtig H."/>
        </authorList>
    </citation>
    <scope>NUCLEOTIDE SEQUENCE [LARGE SCALE GENOMIC DNA]</scope>
    <source>
        <strain evidence="3 5">FDAARGOS_392</strain>
        <plasmid evidence="5">Plasmid unnamed</plasmid>
        <plasmid evidence="3">unnamed</plasmid>
    </source>
</reference>
<organism evidence="3 5">
    <name type="scientific">Cedecea neteri</name>
    <dbReference type="NCBI Taxonomy" id="158822"/>
    <lineage>
        <taxon>Bacteria</taxon>
        <taxon>Pseudomonadati</taxon>
        <taxon>Pseudomonadota</taxon>
        <taxon>Gammaproteobacteria</taxon>
        <taxon>Enterobacterales</taxon>
        <taxon>Enterobacteriaceae</taxon>
        <taxon>Cedecea</taxon>
    </lineage>
</organism>
<dbReference type="EMBL" id="CP023526">
    <property type="protein sequence ID" value="ATF95479.1"/>
    <property type="molecule type" value="Genomic_DNA"/>
</dbReference>
<name>A0A291E6F2_9ENTR</name>
<dbReference type="AlphaFoldDB" id="A0A291E6F2"/>
<dbReference type="SUPFAM" id="SSF46894">
    <property type="entry name" value="C-terminal effector domain of the bipartite response regulators"/>
    <property type="match status" value="1"/>
</dbReference>
<dbReference type="GO" id="GO:0003677">
    <property type="term" value="F:DNA binding"/>
    <property type="evidence" value="ECO:0007669"/>
    <property type="project" value="UniProtKB-KW"/>
</dbReference>
<dbReference type="Gene3D" id="1.10.10.10">
    <property type="entry name" value="Winged helix-like DNA-binding domain superfamily/Winged helix DNA-binding domain"/>
    <property type="match status" value="1"/>
</dbReference>
<dbReference type="RefSeq" id="WP_061279125.1">
    <property type="nucleotide sequence ID" value="NZ_CP023526.1"/>
</dbReference>
<dbReference type="InterPro" id="IPR036388">
    <property type="entry name" value="WH-like_DNA-bd_sf"/>
</dbReference>
<reference evidence="4 6" key="2">
    <citation type="submission" date="2018-06" db="EMBL/GenBank/DDBJ databases">
        <authorList>
            <consortium name="Pathogen Informatics"/>
            <person name="Doyle S."/>
        </authorList>
    </citation>
    <scope>NUCLEOTIDE SEQUENCE [LARGE SCALE GENOMIC DNA]</scope>
    <source>
        <strain evidence="4 6">NCTC12120</strain>
    </source>
</reference>
<gene>
    <name evidence="3" type="ORF">CO704_25750</name>
    <name evidence="4" type="ORF">NCTC12120_05273</name>
</gene>
<evidence type="ECO:0000313" key="3">
    <source>
        <dbReference type="EMBL" id="ATF95479.1"/>
    </source>
</evidence>
<evidence type="ECO:0000313" key="6">
    <source>
        <dbReference type="Proteomes" id="UP000251197"/>
    </source>
</evidence>
<sequence length="214" mass="25227">MDFYFKRSLFGWAIKDNASRYIYVNDLACQYFNISATRIMGRIDTELIPDIGEHYKYILRDDNEIIKNKKMSIVLKVFNYGNEGKLRAYLVEKRPWPLQNGSTGIICTYIELTNVYLSSFFDNIYRKPLIFTRPSPLFTDREWEIILLLLCGVKRKGISEILGISYITLRNRIILCCEKSGVLNYTQLLKYIRTQGWDNYIPPFFLKQGHMILV</sequence>
<dbReference type="InterPro" id="IPR013656">
    <property type="entry name" value="PAS_4"/>
</dbReference>
<dbReference type="InterPro" id="IPR016032">
    <property type="entry name" value="Sig_transdc_resp-reg_C-effctor"/>
</dbReference>
<feature type="domain" description="HTH luxR-type" evidence="2">
    <location>
        <begin position="135"/>
        <end position="192"/>
    </location>
</feature>
<geneLocation type="plasmid" evidence="3">
    <name>unnamed</name>
</geneLocation>
<accession>A0A291E6F2</accession>
<evidence type="ECO:0000259" key="2">
    <source>
        <dbReference type="SMART" id="SM00421"/>
    </source>
</evidence>
<dbReference type="InterPro" id="IPR035965">
    <property type="entry name" value="PAS-like_dom_sf"/>
</dbReference>
<evidence type="ECO:0000313" key="4">
    <source>
        <dbReference type="EMBL" id="SQC92087.1"/>
    </source>
</evidence>
<dbReference type="Proteomes" id="UP000217979">
    <property type="component" value="Plasmid unnamed"/>
</dbReference>
<dbReference type="Pfam" id="PF08448">
    <property type="entry name" value="PAS_4"/>
    <property type="match status" value="1"/>
</dbReference>